<sequence>MQTQGIASNATAVFSMPISGHRSRMKSFIARHCATPSSWLPAVALPRIPDVVPIFSLSNGQLLRNTAQLALRPRLNLLGFPKSHVSILTDARCVHVVSAAKATRSLESDGSTRMSKFFEVELKVRDYELDQYGVVNNSVYASYCQHGRHELLEKIGLSPDTVARSGQSLALSELSLKFISPLKSGDRFVVKVRVSGSSAARLFFEHHIFSLPDEKPILEANATAVWLDKSHRPIRLPAEFTSKLLQFDPSREDD</sequence>
<dbReference type="PANTHER" id="PTHR31793">
    <property type="entry name" value="4-HYDROXYBENZOYL-COA THIOESTERASE FAMILY MEMBER"/>
    <property type="match status" value="1"/>
</dbReference>
<keyword evidence="3" id="KW-0150">Chloroplast</keyword>
<dbReference type="Pfam" id="PF13279">
    <property type="entry name" value="4HBT_2"/>
    <property type="match status" value="1"/>
</dbReference>
<evidence type="ECO:0000256" key="3">
    <source>
        <dbReference type="ARBA" id="ARBA00022528"/>
    </source>
</evidence>
<comment type="caution">
    <text evidence="8">The sequence shown here is derived from an EMBL/GenBank/DDBJ whole genome shotgun (WGS) entry which is preliminary data.</text>
</comment>
<name>A0AAV7GKT0_DENCH</name>
<dbReference type="Gene3D" id="3.10.129.10">
    <property type="entry name" value="Hotdog Thioesterase"/>
    <property type="match status" value="1"/>
</dbReference>
<keyword evidence="9" id="KW-1185">Reference proteome</keyword>
<evidence type="ECO:0008006" key="10">
    <source>
        <dbReference type="Google" id="ProtNLM"/>
    </source>
</evidence>
<evidence type="ECO:0000256" key="1">
    <source>
        <dbReference type="ARBA" id="ARBA00004229"/>
    </source>
</evidence>
<dbReference type="PANTHER" id="PTHR31793:SF27">
    <property type="entry name" value="NOVEL THIOESTERASE SUPERFAMILY DOMAIN AND SAPOSIN A-TYPE DOMAIN CONTAINING PROTEIN (0610012H03RIK)"/>
    <property type="match status" value="1"/>
</dbReference>
<accession>A0AAV7GKT0</accession>
<evidence type="ECO:0000256" key="2">
    <source>
        <dbReference type="ARBA" id="ARBA00005953"/>
    </source>
</evidence>
<reference evidence="8 9" key="1">
    <citation type="journal article" date="2021" name="Hortic Res">
        <title>Chromosome-scale assembly of the Dendrobium chrysotoxum genome enhances the understanding of orchid evolution.</title>
        <authorList>
            <person name="Zhang Y."/>
            <person name="Zhang G.Q."/>
            <person name="Zhang D."/>
            <person name="Liu X.D."/>
            <person name="Xu X.Y."/>
            <person name="Sun W.H."/>
            <person name="Yu X."/>
            <person name="Zhu X."/>
            <person name="Wang Z.W."/>
            <person name="Zhao X."/>
            <person name="Zhong W.Y."/>
            <person name="Chen H."/>
            <person name="Yin W.L."/>
            <person name="Huang T."/>
            <person name="Niu S.C."/>
            <person name="Liu Z.J."/>
        </authorList>
    </citation>
    <scope>NUCLEOTIDE SEQUENCE [LARGE SCALE GENOMIC DNA]</scope>
    <source>
        <strain evidence="8">Lindl</strain>
    </source>
</reference>
<keyword evidence="5" id="KW-0378">Hydrolase</keyword>
<dbReference type="GO" id="GO:0009507">
    <property type="term" value="C:chloroplast"/>
    <property type="evidence" value="ECO:0007669"/>
    <property type="project" value="UniProtKB-SubCell"/>
</dbReference>
<dbReference type="GO" id="GO:0016297">
    <property type="term" value="F:fatty acyl-[ACP] hydrolase activity"/>
    <property type="evidence" value="ECO:0007669"/>
    <property type="project" value="TreeGrafter"/>
</dbReference>
<evidence type="ECO:0000256" key="4">
    <source>
        <dbReference type="ARBA" id="ARBA00022640"/>
    </source>
</evidence>
<keyword evidence="7" id="KW-0443">Lipid metabolism</keyword>
<evidence type="ECO:0000256" key="7">
    <source>
        <dbReference type="ARBA" id="ARBA00023098"/>
    </source>
</evidence>
<protein>
    <recommendedName>
        <fullName evidence="10">Thioesterase domain-containing protein</fullName>
    </recommendedName>
</protein>
<evidence type="ECO:0000313" key="8">
    <source>
        <dbReference type="EMBL" id="KAH0456078.1"/>
    </source>
</evidence>
<dbReference type="InterPro" id="IPR050563">
    <property type="entry name" value="4-hydroxybenzoyl-CoA_TE"/>
</dbReference>
<evidence type="ECO:0000256" key="6">
    <source>
        <dbReference type="ARBA" id="ARBA00022946"/>
    </source>
</evidence>
<evidence type="ECO:0000256" key="5">
    <source>
        <dbReference type="ARBA" id="ARBA00022801"/>
    </source>
</evidence>
<organism evidence="8 9">
    <name type="scientific">Dendrobium chrysotoxum</name>
    <name type="common">Orchid</name>
    <dbReference type="NCBI Taxonomy" id="161865"/>
    <lineage>
        <taxon>Eukaryota</taxon>
        <taxon>Viridiplantae</taxon>
        <taxon>Streptophyta</taxon>
        <taxon>Embryophyta</taxon>
        <taxon>Tracheophyta</taxon>
        <taxon>Spermatophyta</taxon>
        <taxon>Magnoliopsida</taxon>
        <taxon>Liliopsida</taxon>
        <taxon>Asparagales</taxon>
        <taxon>Orchidaceae</taxon>
        <taxon>Epidendroideae</taxon>
        <taxon>Malaxideae</taxon>
        <taxon>Dendrobiinae</taxon>
        <taxon>Dendrobium</taxon>
    </lineage>
</organism>
<dbReference type="AlphaFoldDB" id="A0AAV7GKT0"/>
<proteinExistence type="inferred from homology"/>
<dbReference type="SUPFAM" id="SSF54637">
    <property type="entry name" value="Thioesterase/thiol ester dehydrase-isomerase"/>
    <property type="match status" value="1"/>
</dbReference>
<comment type="similarity">
    <text evidence="2">Belongs to the 4-hydroxybenzoyl-CoA thioesterase family.</text>
</comment>
<keyword evidence="6" id="KW-0809">Transit peptide</keyword>
<dbReference type="CDD" id="cd00586">
    <property type="entry name" value="4HBT"/>
    <property type="match status" value="1"/>
</dbReference>
<dbReference type="Proteomes" id="UP000775213">
    <property type="component" value="Unassembled WGS sequence"/>
</dbReference>
<evidence type="ECO:0000313" key="9">
    <source>
        <dbReference type="Proteomes" id="UP000775213"/>
    </source>
</evidence>
<dbReference type="GO" id="GO:0006629">
    <property type="term" value="P:lipid metabolic process"/>
    <property type="evidence" value="ECO:0007669"/>
    <property type="project" value="UniProtKB-KW"/>
</dbReference>
<comment type="subcellular location">
    <subcellularLocation>
        <location evidence="1">Plastid</location>
        <location evidence="1">Chloroplast</location>
    </subcellularLocation>
</comment>
<gene>
    <name evidence="8" type="ORF">IEQ34_013985</name>
</gene>
<dbReference type="EMBL" id="JAGFBR010000013">
    <property type="protein sequence ID" value="KAH0456078.1"/>
    <property type="molecule type" value="Genomic_DNA"/>
</dbReference>
<dbReference type="InterPro" id="IPR029069">
    <property type="entry name" value="HotDog_dom_sf"/>
</dbReference>
<dbReference type="FunFam" id="3.10.129.10:FF:000037">
    <property type="entry name" value="acyl-acyl carrier protein thioesterase ATL3, chloroplastic"/>
    <property type="match status" value="1"/>
</dbReference>
<keyword evidence="4" id="KW-0934">Plastid</keyword>